<accession>A0A1R1XYC4</accession>
<organism evidence="1 2">
    <name type="scientific">Smittium culicis</name>
    <dbReference type="NCBI Taxonomy" id="133412"/>
    <lineage>
        <taxon>Eukaryota</taxon>
        <taxon>Fungi</taxon>
        <taxon>Fungi incertae sedis</taxon>
        <taxon>Zoopagomycota</taxon>
        <taxon>Kickxellomycotina</taxon>
        <taxon>Harpellomycetes</taxon>
        <taxon>Harpellales</taxon>
        <taxon>Legeriomycetaceae</taxon>
        <taxon>Smittium</taxon>
    </lineage>
</organism>
<evidence type="ECO:0000313" key="2">
    <source>
        <dbReference type="Proteomes" id="UP000187283"/>
    </source>
</evidence>
<dbReference type="AlphaFoldDB" id="A0A1R1XYC4"/>
<keyword evidence="2" id="KW-1185">Reference proteome</keyword>
<dbReference type="EMBL" id="LSSN01001425">
    <property type="protein sequence ID" value="OMJ19687.1"/>
    <property type="molecule type" value="Genomic_DNA"/>
</dbReference>
<protein>
    <submittedName>
        <fullName evidence="1">Uncharacterized protein</fullName>
    </submittedName>
</protein>
<sequence length="113" mass="12892">MTAMDISPVIESLREWAQNSSLTVKQITAKLCWMLSVSGFFHARNIHMIEEQRRHIEKWLLNLVLYPLKKKEVTAQFKAMIDQPPSGCNTMLSKCVNAQKGKGEIQSLPNPTH</sequence>
<name>A0A1R1XYC4_9FUNG</name>
<dbReference type="STRING" id="133412.A0A1R1XYC4"/>
<reference evidence="1 2" key="1">
    <citation type="submission" date="2017-01" db="EMBL/GenBank/DDBJ databases">
        <authorList>
            <person name="Mah S.A."/>
            <person name="Swanson W.J."/>
            <person name="Moy G.W."/>
            <person name="Vacquier V.D."/>
        </authorList>
    </citation>
    <scope>NUCLEOTIDE SEQUENCE [LARGE SCALE GENOMIC DNA]</scope>
    <source>
        <strain evidence="1 2">GSMNP</strain>
    </source>
</reference>
<dbReference type="Proteomes" id="UP000187283">
    <property type="component" value="Unassembled WGS sequence"/>
</dbReference>
<gene>
    <name evidence="1" type="ORF">AYI70_g4563</name>
</gene>
<evidence type="ECO:0000313" key="1">
    <source>
        <dbReference type="EMBL" id="OMJ19687.1"/>
    </source>
</evidence>
<proteinExistence type="predicted"/>
<comment type="caution">
    <text evidence="1">The sequence shown here is derived from an EMBL/GenBank/DDBJ whole genome shotgun (WGS) entry which is preliminary data.</text>
</comment>